<organism evidence="2 3">
    <name type="scientific">Biomphalaria pfeifferi</name>
    <name type="common">Bloodfluke planorb</name>
    <name type="synonym">Freshwater snail</name>
    <dbReference type="NCBI Taxonomy" id="112525"/>
    <lineage>
        <taxon>Eukaryota</taxon>
        <taxon>Metazoa</taxon>
        <taxon>Spiralia</taxon>
        <taxon>Lophotrochozoa</taxon>
        <taxon>Mollusca</taxon>
        <taxon>Gastropoda</taxon>
        <taxon>Heterobranchia</taxon>
        <taxon>Euthyneura</taxon>
        <taxon>Panpulmonata</taxon>
        <taxon>Hygrophila</taxon>
        <taxon>Lymnaeoidea</taxon>
        <taxon>Planorbidae</taxon>
        <taxon>Biomphalaria</taxon>
    </lineage>
</organism>
<accession>A0AAD8EXY8</accession>
<gene>
    <name evidence="2" type="ORF">Bpfe_025984</name>
</gene>
<feature type="non-terminal residue" evidence="2">
    <location>
        <position position="90"/>
    </location>
</feature>
<dbReference type="PROSITE" id="PS52042">
    <property type="entry name" value="GLOBIN_CP_ADGB"/>
    <property type="match status" value="1"/>
</dbReference>
<reference evidence="2" key="1">
    <citation type="journal article" date="2023" name="PLoS Negl. Trop. Dis.">
        <title>A genome sequence for Biomphalaria pfeifferi, the major vector snail for the human-infecting parasite Schistosoma mansoni.</title>
        <authorList>
            <person name="Bu L."/>
            <person name="Lu L."/>
            <person name="Laidemitt M.R."/>
            <person name="Zhang S.M."/>
            <person name="Mutuku M."/>
            <person name="Mkoji G."/>
            <person name="Steinauer M."/>
            <person name="Loker E.S."/>
        </authorList>
    </citation>
    <scope>NUCLEOTIDE SEQUENCE</scope>
    <source>
        <strain evidence="2">KasaAsao</strain>
    </source>
</reference>
<name>A0AAD8EXY8_BIOPF</name>
<dbReference type="Proteomes" id="UP001233172">
    <property type="component" value="Unassembled WGS sequence"/>
</dbReference>
<dbReference type="InterPro" id="IPR053033">
    <property type="entry name" value="Androglobin-like"/>
</dbReference>
<protein>
    <submittedName>
        <fullName evidence="2">Androglobin-like isoform X19</fullName>
    </submittedName>
</protein>
<comment type="caution">
    <text evidence="2">The sequence shown here is derived from an EMBL/GenBank/DDBJ whole genome shotgun (WGS) entry which is preliminary data.</text>
</comment>
<sequence length="90" mass="9813">EQFSTEIKPPPVVTPGTLVAEPYSWKSLVTGQPILRLKTTGTKAAMLSLPAGRHVLKFMMSSNLGHHVHMCSTANFTFGDEETIMPMLTA</sequence>
<dbReference type="AlphaFoldDB" id="A0AAD8EXY8"/>
<feature type="non-terminal residue" evidence="2">
    <location>
        <position position="1"/>
    </location>
</feature>
<dbReference type="PANTHER" id="PTHR46298:SF1">
    <property type="entry name" value="ANDROGLOBIN"/>
    <property type="match status" value="1"/>
</dbReference>
<dbReference type="InterPro" id="IPR054093">
    <property type="entry name" value="Androglobin_II"/>
</dbReference>
<dbReference type="InterPro" id="IPR057249">
    <property type="entry name" value="Globin_CP_ADGB"/>
</dbReference>
<dbReference type="PANTHER" id="PTHR46298">
    <property type="entry name" value="ANDROGLOBIN"/>
    <property type="match status" value="1"/>
</dbReference>
<reference evidence="2" key="2">
    <citation type="submission" date="2023-04" db="EMBL/GenBank/DDBJ databases">
        <authorList>
            <person name="Bu L."/>
            <person name="Lu L."/>
            <person name="Laidemitt M.R."/>
            <person name="Zhang S.M."/>
            <person name="Mutuku M."/>
            <person name="Mkoji G."/>
            <person name="Steinauer M."/>
            <person name="Loker E.S."/>
        </authorList>
    </citation>
    <scope>NUCLEOTIDE SEQUENCE</scope>
    <source>
        <strain evidence="2">KasaAsao</strain>
        <tissue evidence="2">Whole Snail</tissue>
    </source>
</reference>
<dbReference type="EMBL" id="JASAOG010000195">
    <property type="protein sequence ID" value="KAK0044582.1"/>
    <property type="molecule type" value="Genomic_DNA"/>
</dbReference>
<evidence type="ECO:0000313" key="3">
    <source>
        <dbReference type="Proteomes" id="UP001233172"/>
    </source>
</evidence>
<evidence type="ECO:0000259" key="1">
    <source>
        <dbReference type="PROSITE" id="PS52042"/>
    </source>
</evidence>
<proteinExistence type="predicted"/>
<keyword evidence="3" id="KW-1185">Reference proteome</keyword>
<evidence type="ECO:0000313" key="2">
    <source>
        <dbReference type="EMBL" id="KAK0044582.1"/>
    </source>
</evidence>
<feature type="domain" description="Globin" evidence="1">
    <location>
        <begin position="69"/>
        <end position="90"/>
    </location>
</feature>
<dbReference type="Pfam" id="PF22068">
    <property type="entry name" value="Androglobin_II"/>
    <property type="match status" value="1"/>
</dbReference>